<feature type="transmembrane region" description="Helical" evidence="1">
    <location>
        <begin position="163"/>
        <end position="184"/>
    </location>
</feature>
<name>A0ABW3M318_9GAMM</name>
<dbReference type="RefSeq" id="WP_162378471.1">
    <property type="nucleotide sequence ID" value="NZ_JBHTKN010000017.1"/>
</dbReference>
<gene>
    <name evidence="3" type="ORF">ACFQ2N_16650</name>
</gene>
<evidence type="ECO:0000313" key="3">
    <source>
        <dbReference type="EMBL" id="MFD1043984.1"/>
    </source>
</evidence>
<protein>
    <submittedName>
        <fullName evidence="3">DUF4129 domain-containing protein</fullName>
    </submittedName>
</protein>
<keyword evidence="1" id="KW-1133">Transmembrane helix</keyword>
<feature type="transmembrane region" description="Helical" evidence="1">
    <location>
        <begin position="47"/>
        <end position="66"/>
    </location>
</feature>
<organism evidence="3 4">
    <name type="scientific">Pseudoxanthomonas kaohsiungensis</name>
    <dbReference type="NCBI Taxonomy" id="283923"/>
    <lineage>
        <taxon>Bacteria</taxon>
        <taxon>Pseudomonadati</taxon>
        <taxon>Pseudomonadota</taxon>
        <taxon>Gammaproteobacteria</taxon>
        <taxon>Lysobacterales</taxon>
        <taxon>Lysobacteraceae</taxon>
        <taxon>Pseudoxanthomonas</taxon>
    </lineage>
</organism>
<dbReference type="InterPro" id="IPR025403">
    <property type="entry name" value="TgpA-like_C"/>
</dbReference>
<dbReference type="Pfam" id="PF13559">
    <property type="entry name" value="DUF4129"/>
    <property type="match status" value="1"/>
</dbReference>
<keyword evidence="4" id="KW-1185">Reference proteome</keyword>
<evidence type="ECO:0000313" key="4">
    <source>
        <dbReference type="Proteomes" id="UP001597033"/>
    </source>
</evidence>
<dbReference type="EMBL" id="JBHTKN010000017">
    <property type="protein sequence ID" value="MFD1043984.1"/>
    <property type="molecule type" value="Genomic_DNA"/>
</dbReference>
<proteinExistence type="predicted"/>
<evidence type="ECO:0000256" key="1">
    <source>
        <dbReference type="SAM" id="Phobius"/>
    </source>
</evidence>
<accession>A0ABW3M318</accession>
<comment type="caution">
    <text evidence="3">The sequence shown here is derived from an EMBL/GenBank/DDBJ whole genome shotgun (WGS) entry which is preliminary data.</text>
</comment>
<dbReference type="Proteomes" id="UP001597033">
    <property type="component" value="Unassembled WGS sequence"/>
</dbReference>
<feature type="transmembrane region" description="Helical" evidence="1">
    <location>
        <begin position="6"/>
        <end position="26"/>
    </location>
</feature>
<keyword evidence="1" id="KW-0812">Transmembrane</keyword>
<reference evidence="4" key="1">
    <citation type="journal article" date="2019" name="Int. J. Syst. Evol. Microbiol.">
        <title>The Global Catalogue of Microorganisms (GCM) 10K type strain sequencing project: providing services to taxonomists for standard genome sequencing and annotation.</title>
        <authorList>
            <consortium name="The Broad Institute Genomics Platform"/>
            <consortium name="The Broad Institute Genome Sequencing Center for Infectious Disease"/>
            <person name="Wu L."/>
            <person name="Ma J."/>
        </authorList>
    </citation>
    <scope>NUCLEOTIDE SEQUENCE [LARGE SCALE GENOMIC DNA]</scope>
    <source>
        <strain evidence="4">CCUG 55854</strain>
    </source>
</reference>
<keyword evidence="1" id="KW-0472">Membrane</keyword>
<feature type="domain" description="Protein-glutamine gamma-glutamyltransferase-like C-terminal" evidence="2">
    <location>
        <begin position="236"/>
        <end position="305"/>
    </location>
</feature>
<evidence type="ECO:0000259" key="2">
    <source>
        <dbReference type="Pfam" id="PF13559"/>
    </source>
</evidence>
<sequence>MNVAGWLAMSLVGPFYVAAGFGLYLNRRTETEAWDVELAFRRLRERLHARAAVPLLMALLACAWLLPAPAQAQAQAQVGAPAPTQVAGDADAPATLAQVFGPDLAEDASFREAAQRAYDDPLFGGERTVVRWKRKPTPGRDLPEIEGPDLSGLAALLSLVAEWGLWVLAAVALLALVVTAPRWLPWLQGSGRRAPATAPPVQRAPLPLPEALPDDIASAARRLWQQGRHRDALSLLYRGSVEAMANEAGIELPPGATEAQCLRASRRLPADAARELFARVVRTWQYAAYAGRLPQDTEFEAMLEASHAQWGWGR</sequence>